<dbReference type="Proteomes" id="UP000225706">
    <property type="component" value="Unassembled WGS sequence"/>
</dbReference>
<sequence length="213" mass="21504">MTGYHQLFMSTEVEKSFKAVFTNLNASGRFGPTRLGSHYTGKDHDGQVTLSRGIQNWTVHHTGDYRIEAIGAAGGYDLHANNIQHQGRGARMIGTFSLNKGGGGGGFYSTGRSGKNFAGTEGEGGEGGKGLIQGGVGGRARHNDVDGGFGGGGGACGGGKGGGGGGYSGGGSGNNYFDSCGGGGGSYNGGNNQDNECCYNTAGHCQVIITFLE</sequence>
<evidence type="ECO:0000313" key="2">
    <source>
        <dbReference type="Proteomes" id="UP000225706"/>
    </source>
</evidence>
<proteinExistence type="predicted"/>
<dbReference type="OrthoDB" id="5982253at2759"/>
<keyword evidence="2" id="KW-1185">Reference proteome</keyword>
<organism evidence="1 2">
    <name type="scientific">Stylophora pistillata</name>
    <name type="common">Smooth cauliflower coral</name>
    <dbReference type="NCBI Taxonomy" id="50429"/>
    <lineage>
        <taxon>Eukaryota</taxon>
        <taxon>Metazoa</taxon>
        <taxon>Cnidaria</taxon>
        <taxon>Anthozoa</taxon>
        <taxon>Hexacorallia</taxon>
        <taxon>Scleractinia</taxon>
        <taxon>Astrocoeniina</taxon>
        <taxon>Pocilloporidae</taxon>
        <taxon>Stylophora</taxon>
    </lineage>
</organism>
<evidence type="ECO:0000313" key="1">
    <source>
        <dbReference type="EMBL" id="PFX14452.1"/>
    </source>
</evidence>
<comment type="caution">
    <text evidence="1">The sequence shown here is derived from an EMBL/GenBank/DDBJ whole genome shotgun (WGS) entry which is preliminary data.</text>
</comment>
<protein>
    <submittedName>
        <fullName evidence="1">Uncharacterized protein</fullName>
    </submittedName>
</protein>
<accession>A0A2B4RDX8</accession>
<name>A0A2B4RDX8_STYPI</name>
<reference evidence="2" key="1">
    <citation type="journal article" date="2017" name="bioRxiv">
        <title>Comparative analysis of the genomes of Stylophora pistillata and Acropora digitifera provides evidence for extensive differences between species of corals.</title>
        <authorList>
            <person name="Voolstra C.R."/>
            <person name="Li Y."/>
            <person name="Liew Y.J."/>
            <person name="Baumgarten S."/>
            <person name="Zoccola D."/>
            <person name="Flot J.-F."/>
            <person name="Tambutte S."/>
            <person name="Allemand D."/>
            <person name="Aranda M."/>
        </authorList>
    </citation>
    <scope>NUCLEOTIDE SEQUENCE [LARGE SCALE GENOMIC DNA]</scope>
</reference>
<dbReference type="AlphaFoldDB" id="A0A2B4RDX8"/>
<dbReference type="STRING" id="50429.A0A2B4RDX8"/>
<gene>
    <name evidence="1" type="ORF">AWC38_SpisGene21384</name>
</gene>
<dbReference type="EMBL" id="LSMT01000778">
    <property type="protein sequence ID" value="PFX14452.1"/>
    <property type="molecule type" value="Genomic_DNA"/>
</dbReference>